<reference evidence="2" key="1">
    <citation type="journal article" date="2020" name="Stud. Mycol.">
        <title>101 Dothideomycetes genomes: a test case for predicting lifestyles and emergence of pathogens.</title>
        <authorList>
            <person name="Haridas S."/>
            <person name="Albert R."/>
            <person name="Binder M."/>
            <person name="Bloem J."/>
            <person name="Labutti K."/>
            <person name="Salamov A."/>
            <person name="Andreopoulos B."/>
            <person name="Baker S."/>
            <person name="Barry K."/>
            <person name="Bills G."/>
            <person name="Bluhm B."/>
            <person name="Cannon C."/>
            <person name="Castanera R."/>
            <person name="Culley D."/>
            <person name="Daum C."/>
            <person name="Ezra D."/>
            <person name="Gonzalez J."/>
            <person name="Henrissat B."/>
            <person name="Kuo A."/>
            <person name="Liang C."/>
            <person name="Lipzen A."/>
            <person name="Lutzoni F."/>
            <person name="Magnuson J."/>
            <person name="Mondo S."/>
            <person name="Nolan M."/>
            <person name="Ohm R."/>
            <person name="Pangilinan J."/>
            <person name="Park H.-J."/>
            <person name="Ramirez L."/>
            <person name="Alfaro M."/>
            <person name="Sun H."/>
            <person name="Tritt A."/>
            <person name="Yoshinaga Y."/>
            <person name="Zwiers L.-H."/>
            <person name="Turgeon B."/>
            <person name="Goodwin S."/>
            <person name="Spatafora J."/>
            <person name="Crous P."/>
            <person name="Grigoriev I."/>
        </authorList>
    </citation>
    <scope>NUCLEOTIDE SEQUENCE</scope>
    <source>
        <strain evidence="2">CBS 116435</strain>
    </source>
</reference>
<feature type="domain" description="Aminoglycoside phosphotransferase" evidence="1">
    <location>
        <begin position="105"/>
        <end position="291"/>
    </location>
</feature>
<dbReference type="InterPro" id="IPR051678">
    <property type="entry name" value="AGP_Transferase"/>
</dbReference>
<dbReference type="GO" id="GO:0016301">
    <property type="term" value="F:kinase activity"/>
    <property type="evidence" value="ECO:0007669"/>
    <property type="project" value="UniProtKB-KW"/>
</dbReference>
<dbReference type="InterPro" id="IPR002575">
    <property type="entry name" value="Aminoglycoside_PTrfase"/>
</dbReference>
<protein>
    <submittedName>
        <fullName evidence="2">Kinase-like protein</fullName>
    </submittedName>
</protein>
<keyword evidence="2" id="KW-0808">Transferase</keyword>
<keyword evidence="2" id="KW-0418">Kinase</keyword>
<comment type="caution">
    <text evidence="2">The sequence shown here is derived from an EMBL/GenBank/DDBJ whole genome shotgun (WGS) entry which is preliminary data.</text>
</comment>
<keyword evidence="3" id="KW-1185">Reference proteome</keyword>
<dbReference type="Proteomes" id="UP000799441">
    <property type="component" value="Unassembled WGS sequence"/>
</dbReference>
<sequence>MAPYDLTAESEICRYLNDHHSAYGRVDRIERLLEGFAGFVYRVHLNIDALVADSKGGLHSIIVKHAEPYAARAKQWEMDPNRMDFEYNALQFYSTPTMHGDGSARSPKVLNYDQQHRVLIMEDAGTLPSVKGWFTSDVDVNSAAAVGSKLGNFLANLHNLTIDDIELKGKFNGNHTAKYLSGELYFGRLPVTAKKHGFDSAFIAEAAEAGRREVYESSEVLTHGDFWTGNILVPSTSPQLLVLDLELSKPGTAAFDVGQMAAEMYCLAAFRDRGKGMAMLEAFLKGYRERREREGGKVEAAKVAIRIGAHLLQIMPNAWGAEAGEERVKMEINVGVELIKMGWEKDGPKLRESVVRSLAE</sequence>
<dbReference type="PANTHER" id="PTHR21310">
    <property type="entry name" value="AMINOGLYCOSIDE PHOSPHOTRANSFERASE-RELATED-RELATED"/>
    <property type="match status" value="1"/>
</dbReference>
<dbReference type="InterPro" id="IPR011009">
    <property type="entry name" value="Kinase-like_dom_sf"/>
</dbReference>
<proteinExistence type="predicted"/>
<evidence type="ECO:0000259" key="1">
    <source>
        <dbReference type="Pfam" id="PF01636"/>
    </source>
</evidence>
<evidence type="ECO:0000313" key="3">
    <source>
        <dbReference type="Proteomes" id="UP000799441"/>
    </source>
</evidence>
<dbReference type="EMBL" id="MU003773">
    <property type="protein sequence ID" value="KAF2724120.1"/>
    <property type="molecule type" value="Genomic_DNA"/>
</dbReference>
<organism evidence="2 3">
    <name type="scientific">Polychaeton citri CBS 116435</name>
    <dbReference type="NCBI Taxonomy" id="1314669"/>
    <lineage>
        <taxon>Eukaryota</taxon>
        <taxon>Fungi</taxon>
        <taxon>Dikarya</taxon>
        <taxon>Ascomycota</taxon>
        <taxon>Pezizomycotina</taxon>
        <taxon>Dothideomycetes</taxon>
        <taxon>Dothideomycetidae</taxon>
        <taxon>Capnodiales</taxon>
        <taxon>Capnodiaceae</taxon>
        <taxon>Polychaeton</taxon>
    </lineage>
</organism>
<dbReference type="OrthoDB" id="25129at2759"/>
<evidence type="ECO:0000313" key="2">
    <source>
        <dbReference type="EMBL" id="KAF2724120.1"/>
    </source>
</evidence>
<dbReference type="SUPFAM" id="SSF56112">
    <property type="entry name" value="Protein kinase-like (PK-like)"/>
    <property type="match status" value="1"/>
</dbReference>
<dbReference type="Pfam" id="PF01636">
    <property type="entry name" value="APH"/>
    <property type="match status" value="1"/>
</dbReference>
<name>A0A9P4QDZ4_9PEZI</name>
<dbReference type="Gene3D" id="3.90.1200.10">
    <property type="match status" value="1"/>
</dbReference>
<gene>
    <name evidence="2" type="ORF">K431DRAFT_263320</name>
</gene>
<dbReference type="Gene3D" id="3.30.200.20">
    <property type="entry name" value="Phosphorylase Kinase, domain 1"/>
    <property type="match status" value="1"/>
</dbReference>
<dbReference type="AlphaFoldDB" id="A0A9P4QDZ4"/>
<accession>A0A9P4QDZ4</accession>